<dbReference type="AlphaFoldDB" id="A0A4P7C0U0"/>
<gene>
    <name evidence="1" type="ORF">E3U44_12435</name>
</gene>
<reference evidence="1 2" key="1">
    <citation type="submission" date="2019-03" db="EMBL/GenBank/DDBJ databases">
        <title>The genome sequence of Nitrosococcus wardiae strain D1FHST reveals the archetypal metabolic capacity of ammonia-oxidizing Gammaproteobacteria.</title>
        <authorList>
            <person name="Wang L."/>
            <person name="Lim C.K."/>
            <person name="Hanson T.E."/>
            <person name="Dang H."/>
            <person name="Klotz M.G."/>
        </authorList>
    </citation>
    <scope>NUCLEOTIDE SEQUENCE [LARGE SCALE GENOMIC DNA]</scope>
    <source>
        <strain evidence="1 2">D1FHS</strain>
    </source>
</reference>
<dbReference type="Proteomes" id="UP000294325">
    <property type="component" value="Chromosome"/>
</dbReference>
<proteinExistence type="predicted"/>
<evidence type="ECO:0000313" key="1">
    <source>
        <dbReference type="EMBL" id="QBQ55229.1"/>
    </source>
</evidence>
<sequence>MEFESGANNGQWGYFITGNFIDETSWRDEAPSQVKQIFADFGWQALGTTLDLKVTAADTDLNGHGAAPIELLARDREAVFTFRDK</sequence>
<dbReference type="RefSeq" id="WP_134358494.1">
    <property type="nucleotide sequence ID" value="NZ_CP038033.1"/>
</dbReference>
<dbReference type="EMBL" id="CP038033">
    <property type="protein sequence ID" value="QBQ55229.1"/>
    <property type="molecule type" value="Genomic_DNA"/>
</dbReference>
<dbReference type="KEGG" id="nwr:E3U44_12435"/>
<protein>
    <submittedName>
        <fullName evidence="1">Uncharacterized protein</fullName>
    </submittedName>
</protein>
<keyword evidence="2" id="KW-1185">Reference proteome</keyword>
<dbReference type="OrthoDB" id="9760620at2"/>
<accession>A0A4P7C0U0</accession>
<organism evidence="1 2">
    <name type="scientific">Nitrosococcus wardiae</name>
    <dbReference type="NCBI Taxonomy" id="1814290"/>
    <lineage>
        <taxon>Bacteria</taxon>
        <taxon>Pseudomonadati</taxon>
        <taxon>Pseudomonadota</taxon>
        <taxon>Gammaproteobacteria</taxon>
        <taxon>Chromatiales</taxon>
        <taxon>Chromatiaceae</taxon>
        <taxon>Nitrosococcus</taxon>
    </lineage>
</organism>
<name>A0A4P7C0U0_9GAMM</name>
<evidence type="ECO:0000313" key="2">
    <source>
        <dbReference type="Proteomes" id="UP000294325"/>
    </source>
</evidence>